<dbReference type="CDD" id="cd06261">
    <property type="entry name" value="TM_PBP2"/>
    <property type="match status" value="1"/>
</dbReference>
<keyword evidence="7 9" id="KW-0472">Membrane</keyword>
<dbReference type="SUPFAM" id="SSF161098">
    <property type="entry name" value="MetI-like"/>
    <property type="match status" value="1"/>
</dbReference>
<dbReference type="InterPro" id="IPR035906">
    <property type="entry name" value="MetI-like_sf"/>
</dbReference>
<comment type="function">
    <text evidence="8">Probably part of an ABC transporter complex. Probably responsible for the translocation of the substrate across the membrane.</text>
</comment>
<evidence type="ECO:0000256" key="1">
    <source>
        <dbReference type="ARBA" id="ARBA00004651"/>
    </source>
</evidence>
<organism evidence="11 12">
    <name type="scientific">Roseibium aggregatum (strain ATCC 25650 / DSM 13394 / JCM 20685 / NBRC 16684 / NCIMB 2208 / IAM 12614 / B1)</name>
    <name type="common">Stappia aggregata</name>
    <dbReference type="NCBI Taxonomy" id="384765"/>
    <lineage>
        <taxon>Bacteria</taxon>
        <taxon>Pseudomonadati</taxon>
        <taxon>Pseudomonadota</taxon>
        <taxon>Alphaproteobacteria</taxon>
        <taxon>Hyphomicrobiales</taxon>
        <taxon>Stappiaceae</taxon>
        <taxon>Roseibium</taxon>
    </lineage>
</organism>
<accession>A0P188</accession>
<reference evidence="11 12" key="1">
    <citation type="submission" date="2006-05" db="EMBL/GenBank/DDBJ databases">
        <authorList>
            <person name="King G."/>
            <person name="Ferriera S."/>
            <person name="Johnson J."/>
            <person name="Kravitz S."/>
            <person name="Beeson K."/>
            <person name="Sutton G."/>
            <person name="Rogers Y.-H."/>
            <person name="Friedman R."/>
            <person name="Frazier M."/>
            <person name="Venter J.C."/>
        </authorList>
    </citation>
    <scope>NUCLEOTIDE SEQUENCE [LARGE SCALE GENOMIC DNA]</scope>
    <source>
        <strain evidence="12">ATCC 25650 / DSM 13394 / JCM 20685 / NBRC 16684 / NCIMB 2208 / IAM 12614 / B1</strain>
    </source>
</reference>
<comment type="subcellular location">
    <subcellularLocation>
        <location evidence="1 9">Cell membrane</location>
        <topology evidence="1 9">Multi-pass membrane protein</topology>
    </subcellularLocation>
</comment>
<protein>
    <submittedName>
        <fullName evidence="11">Binding-protein-dependent transport systems inner membrane component</fullName>
    </submittedName>
</protein>
<gene>
    <name evidence="11" type="ORF">SIAM614_29341</name>
</gene>
<dbReference type="EMBL" id="AAUW01000022">
    <property type="protein sequence ID" value="EAV41273.1"/>
    <property type="molecule type" value="Genomic_DNA"/>
</dbReference>
<feature type="transmembrane region" description="Helical" evidence="9">
    <location>
        <begin position="67"/>
        <end position="87"/>
    </location>
</feature>
<dbReference type="eggNOG" id="COG0600">
    <property type="taxonomic scope" value="Bacteria"/>
</dbReference>
<feature type="transmembrane region" description="Helical" evidence="9">
    <location>
        <begin position="131"/>
        <end position="150"/>
    </location>
</feature>
<sequence>MSNLGQAVDVAGEKICEPTPSAPVQRKEDSIGFAEAPGLSEGLSGGDVLRAVKSGLSHGGAFLRKNVLNIALSVVSLATGIFLWHFATAYKVDFYINFENIPSPEKVFTAFWTHLGETDFYIHIAVSMQRILIGYITAAVIGILAGVLMGRSKLIRSLIYPYIEVLRPIPAVAWIPLAILMWPTEEASIIYITLLGALFPIVLNTLHGVEQTPEVLVRAAKSLGASRLQIFWHVILPAALPSIAAGLAIGMGVSWFSLLAGEIISGQYGIGYFTWNAYSLINYPDIVVGMLVIGGLGTLSTYAVRLAMQPLLAWQKRAR</sequence>
<evidence type="ECO:0000256" key="2">
    <source>
        <dbReference type="ARBA" id="ARBA00009306"/>
    </source>
</evidence>
<comment type="similarity">
    <text evidence="2 9">Belongs to the binding-protein-dependent transport system permease family.</text>
</comment>
<evidence type="ECO:0000256" key="8">
    <source>
        <dbReference type="ARBA" id="ARBA00056719"/>
    </source>
</evidence>
<dbReference type="Gene3D" id="1.10.3720.10">
    <property type="entry name" value="MetI-like"/>
    <property type="match status" value="1"/>
</dbReference>
<dbReference type="Proteomes" id="UP000004848">
    <property type="component" value="Unassembled WGS sequence"/>
</dbReference>
<keyword evidence="4" id="KW-1003">Cell membrane</keyword>
<keyword evidence="3 9" id="KW-0813">Transport</keyword>
<keyword evidence="5 9" id="KW-0812">Transmembrane</keyword>
<evidence type="ECO:0000313" key="11">
    <source>
        <dbReference type="EMBL" id="EAV41273.1"/>
    </source>
</evidence>
<feature type="transmembrane region" description="Helical" evidence="9">
    <location>
        <begin position="162"/>
        <end position="182"/>
    </location>
</feature>
<feature type="transmembrane region" description="Helical" evidence="9">
    <location>
        <begin position="286"/>
        <end position="307"/>
    </location>
</feature>
<feature type="transmembrane region" description="Helical" evidence="9">
    <location>
        <begin position="230"/>
        <end position="256"/>
    </location>
</feature>
<dbReference type="RefSeq" id="WP_006938904.1">
    <property type="nucleotide sequence ID" value="NZ_AAUW01000022.1"/>
</dbReference>
<dbReference type="FunFam" id="1.10.3720.10:FF:000003">
    <property type="entry name" value="Aliphatic sulfonate ABC transporter permease"/>
    <property type="match status" value="1"/>
</dbReference>
<evidence type="ECO:0000256" key="3">
    <source>
        <dbReference type="ARBA" id="ARBA00022448"/>
    </source>
</evidence>
<evidence type="ECO:0000256" key="7">
    <source>
        <dbReference type="ARBA" id="ARBA00023136"/>
    </source>
</evidence>
<dbReference type="InterPro" id="IPR000515">
    <property type="entry name" value="MetI-like"/>
</dbReference>
<dbReference type="GO" id="GO:0005886">
    <property type="term" value="C:plasma membrane"/>
    <property type="evidence" value="ECO:0007669"/>
    <property type="project" value="UniProtKB-SubCell"/>
</dbReference>
<dbReference type="PANTHER" id="PTHR30151">
    <property type="entry name" value="ALKANE SULFONATE ABC TRANSPORTER-RELATED, MEMBRANE SUBUNIT"/>
    <property type="match status" value="1"/>
</dbReference>
<dbReference type="GeneID" id="68849213"/>
<evidence type="ECO:0000256" key="4">
    <source>
        <dbReference type="ARBA" id="ARBA00022475"/>
    </source>
</evidence>
<keyword evidence="6 9" id="KW-1133">Transmembrane helix</keyword>
<evidence type="ECO:0000256" key="5">
    <source>
        <dbReference type="ARBA" id="ARBA00022692"/>
    </source>
</evidence>
<feature type="domain" description="ABC transmembrane type-1" evidence="10">
    <location>
        <begin position="124"/>
        <end position="305"/>
    </location>
</feature>
<comment type="caution">
    <text evidence="11">The sequence shown here is derived from an EMBL/GenBank/DDBJ whole genome shotgun (WGS) entry which is preliminary data.</text>
</comment>
<dbReference type="PROSITE" id="PS50928">
    <property type="entry name" value="ABC_TM1"/>
    <property type="match status" value="1"/>
</dbReference>
<evidence type="ECO:0000259" key="10">
    <source>
        <dbReference type="PROSITE" id="PS50928"/>
    </source>
</evidence>
<evidence type="ECO:0000256" key="9">
    <source>
        <dbReference type="RuleBase" id="RU363032"/>
    </source>
</evidence>
<evidence type="ECO:0000256" key="6">
    <source>
        <dbReference type="ARBA" id="ARBA00022989"/>
    </source>
</evidence>
<proteinExistence type="inferred from homology"/>
<dbReference type="GO" id="GO:0042918">
    <property type="term" value="P:alkanesulfonate transmembrane transport"/>
    <property type="evidence" value="ECO:0007669"/>
    <property type="project" value="UniProtKB-ARBA"/>
</dbReference>
<name>A0P188_ROSAI</name>
<dbReference type="PANTHER" id="PTHR30151:SF0">
    <property type="entry name" value="ABC TRANSPORTER PERMEASE PROTEIN MJ0413-RELATED"/>
    <property type="match status" value="1"/>
</dbReference>
<feature type="transmembrane region" description="Helical" evidence="9">
    <location>
        <begin position="188"/>
        <end position="209"/>
    </location>
</feature>
<evidence type="ECO:0000313" key="12">
    <source>
        <dbReference type="Proteomes" id="UP000004848"/>
    </source>
</evidence>
<dbReference type="OrthoDB" id="9799271at2"/>
<dbReference type="Pfam" id="PF00528">
    <property type="entry name" value="BPD_transp_1"/>
    <property type="match status" value="1"/>
</dbReference>
<dbReference type="AlphaFoldDB" id="A0P188"/>